<keyword evidence="6 7" id="KW-0472">Membrane</keyword>
<comment type="subcellular location">
    <subcellularLocation>
        <location evidence="1">Cell membrane</location>
        <topology evidence="1">Multi-pass membrane protein</topology>
    </subcellularLocation>
</comment>
<evidence type="ECO:0000256" key="5">
    <source>
        <dbReference type="ARBA" id="ARBA00022989"/>
    </source>
</evidence>
<evidence type="ECO:0000259" key="8">
    <source>
        <dbReference type="Pfam" id="PF04239"/>
    </source>
</evidence>
<dbReference type="RefSeq" id="WP_256619288.1">
    <property type="nucleotide sequence ID" value="NZ_JANIBC010000005.1"/>
</dbReference>
<evidence type="ECO:0000256" key="1">
    <source>
        <dbReference type="ARBA" id="ARBA00004651"/>
    </source>
</evidence>
<sequence>MLFGGWQPILHTLIVGVLGYVGIILLLRASGKRTLSKFNMFDFIVTVAFGSVLASMMLSKSTSLAQGLAAFGVLILGQYALTWMSSRFEKFDKLIKAEPRLLFHHGQVIEKAMKDERVARSELDSALRDSSLGSIGEVAAMVLETDGTISVIPKSKAGDEASIPNAKE</sequence>
<dbReference type="GO" id="GO:0005886">
    <property type="term" value="C:plasma membrane"/>
    <property type="evidence" value="ECO:0007669"/>
    <property type="project" value="UniProtKB-SubCell"/>
</dbReference>
<protein>
    <submittedName>
        <fullName evidence="9">DUF421 domain-containing protein</fullName>
    </submittedName>
</protein>
<evidence type="ECO:0000256" key="2">
    <source>
        <dbReference type="ARBA" id="ARBA00006448"/>
    </source>
</evidence>
<feature type="domain" description="YetF C-terminal" evidence="8">
    <location>
        <begin position="87"/>
        <end position="161"/>
    </location>
</feature>
<dbReference type="PANTHER" id="PTHR34582:SF6">
    <property type="entry name" value="UPF0702 TRANSMEMBRANE PROTEIN YCAP"/>
    <property type="match status" value="1"/>
</dbReference>
<keyword evidence="5 7" id="KW-1133">Transmembrane helix</keyword>
<accession>A0A9X2RK94</accession>
<dbReference type="EMBL" id="JANIBC010000005">
    <property type="protein sequence ID" value="MCQ8185402.1"/>
    <property type="molecule type" value="Genomic_DNA"/>
</dbReference>
<dbReference type="InterPro" id="IPR007353">
    <property type="entry name" value="DUF421"/>
</dbReference>
<proteinExistence type="inferred from homology"/>
<dbReference type="PANTHER" id="PTHR34582">
    <property type="entry name" value="UPF0702 TRANSMEMBRANE PROTEIN YCAP"/>
    <property type="match status" value="1"/>
</dbReference>
<comment type="caution">
    <text evidence="9">The sequence shown here is derived from an EMBL/GenBank/DDBJ whole genome shotgun (WGS) entry which is preliminary data.</text>
</comment>
<feature type="transmembrane region" description="Helical" evidence="7">
    <location>
        <begin position="64"/>
        <end position="84"/>
    </location>
</feature>
<feature type="transmembrane region" description="Helical" evidence="7">
    <location>
        <begin position="6"/>
        <end position="27"/>
    </location>
</feature>
<reference evidence="9" key="1">
    <citation type="submission" date="2022-07" db="EMBL/GenBank/DDBJ databases">
        <title>Parvularcula maris sp. nov., an algicidal bacterium isolated from seawater.</title>
        <authorList>
            <person name="Li F."/>
        </authorList>
    </citation>
    <scope>NUCLEOTIDE SEQUENCE</scope>
    <source>
        <strain evidence="9">BGMRC 0090</strain>
    </source>
</reference>
<dbReference type="AlphaFoldDB" id="A0A9X2RK94"/>
<evidence type="ECO:0000313" key="9">
    <source>
        <dbReference type="EMBL" id="MCQ8185402.1"/>
    </source>
</evidence>
<dbReference type="Gene3D" id="3.30.240.20">
    <property type="entry name" value="bsu07140 like domains"/>
    <property type="match status" value="1"/>
</dbReference>
<keyword evidence="4 7" id="KW-0812">Transmembrane</keyword>
<dbReference type="Pfam" id="PF04239">
    <property type="entry name" value="DUF421"/>
    <property type="match status" value="1"/>
</dbReference>
<evidence type="ECO:0000256" key="6">
    <source>
        <dbReference type="ARBA" id="ARBA00023136"/>
    </source>
</evidence>
<keyword evidence="3" id="KW-1003">Cell membrane</keyword>
<evidence type="ECO:0000256" key="4">
    <source>
        <dbReference type="ARBA" id="ARBA00022692"/>
    </source>
</evidence>
<evidence type="ECO:0000256" key="7">
    <source>
        <dbReference type="SAM" id="Phobius"/>
    </source>
</evidence>
<gene>
    <name evidence="9" type="ORF">NOG11_08345</name>
</gene>
<keyword evidence="10" id="KW-1185">Reference proteome</keyword>
<evidence type="ECO:0000313" key="10">
    <source>
        <dbReference type="Proteomes" id="UP001142610"/>
    </source>
</evidence>
<dbReference type="InterPro" id="IPR023090">
    <property type="entry name" value="UPF0702_alpha/beta_dom_sf"/>
</dbReference>
<evidence type="ECO:0000256" key="3">
    <source>
        <dbReference type="ARBA" id="ARBA00022475"/>
    </source>
</evidence>
<name>A0A9X2RK94_9PROT</name>
<organism evidence="9 10">
    <name type="scientific">Parvularcula maris</name>
    <dbReference type="NCBI Taxonomy" id="2965077"/>
    <lineage>
        <taxon>Bacteria</taxon>
        <taxon>Pseudomonadati</taxon>
        <taxon>Pseudomonadota</taxon>
        <taxon>Alphaproteobacteria</taxon>
        <taxon>Parvularculales</taxon>
        <taxon>Parvularculaceae</taxon>
        <taxon>Parvularcula</taxon>
    </lineage>
</organism>
<feature type="transmembrane region" description="Helical" evidence="7">
    <location>
        <begin position="39"/>
        <end position="58"/>
    </location>
</feature>
<comment type="similarity">
    <text evidence="2">Belongs to the UPF0702 family.</text>
</comment>
<dbReference type="Proteomes" id="UP001142610">
    <property type="component" value="Unassembled WGS sequence"/>
</dbReference>